<evidence type="ECO:0000256" key="7">
    <source>
        <dbReference type="ARBA" id="ARBA00023211"/>
    </source>
</evidence>
<dbReference type="EMBL" id="CP031165">
    <property type="protein sequence ID" value="AXV06230.1"/>
    <property type="molecule type" value="Genomic_DNA"/>
</dbReference>
<dbReference type="PROSITE" id="PS00893">
    <property type="entry name" value="NUDIX_BOX"/>
    <property type="match status" value="1"/>
</dbReference>
<dbReference type="PROSITE" id="PS51462">
    <property type="entry name" value="NUDIX"/>
    <property type="match status" value="1"/>
</dbReference>
<evidence type="ECO:0000256" key="4">
    <source>
        <dbReference type="ARBA" id="ARBA00022723"/>
    </source>
</evidence>
<organism evidence="10 11">
    <name type="scientific">Euzebya pacifica</name>
    <dbReference type="NCBI Taxonomy" id="1608957"/>
    <lineage>
        <taxon>Bacteria</taxon>
        <taxon>Bacillati</taxon>
        <taxon>Actinomycetota</taxon>
        <taxon>Nitriliruptoria</taxon>
        <taxon>Euzebyales</taxon>
    </lineage>
</organism>
<dbReference type="GO" id="GO:0046872">
    <property type="term" value="F:metal ion binding"/>
    <property type="evidence" value="ECO:0007669"/>
    <property type="project" value="UniProtKB-KW"/>
</dbReference>
<protein>
    <submittedName>
        <fullName evidence="10">Putative nudix hydrolase YeaB</fullName>
    </submittedName>
</protein>
<evidence type="ECO:0000259" key="9">
    <source>
        <dbReference type="PROSITE" id="PS51462"/>
    </source>
</evidence>
<evidence type="ECO:0000313" key="11">
    <source>
        <dbReference type="Proteomes" id="UP000264006"/>
    </source>
</evidence>
<dbReference type="OrthoDB" id="9804442at2"/>
<dbReference type="AlphaFoldDB" id="A0A346XVI3"/>
<keyword evidence="6" id="KW-0460">Magnesium</keyword>
<dbReference type="PANTHER" id="PTHR12992:SF11">
    <property type="entry name" value="MITOCHONDRIAL COENZYME A DIPHOSPHATASE NUDT8"/>
    <property type="match status" value="1"/>
</dbReference>
<keyword evidence="7" id="KW-0464">Manganese</keyword>
<keyword evidence="4" id="KW-0479">Metal-binding</keyword>
<sequence>MDLTANADLRDHVVRRLAAFDVIASPVEAHRQAAVALALVAAEDGSAGTVICRRGRVGSHRGQLGLPGGAVDHGESPEAAALRELEEEVGLQGEVLGRLDDYVTRSGFHISPFVVWCVGRVPRVTSPTEIVGFTVVPLGELLREDSPRWLDIPESDRPVLQLPLLHSSIHAPTAAYLYQFAEVVLRGRPTRVDTVEEPVFAWR</sequence>
<keyword evidence="11" id="KW-1185">Reference proteome</keyword>
<proteinExistence type="inferred from homology"/>
<evidence type="ECO:0000256" key="8">
    <source>
        <dbReference type="RuleBase" id="RU003476"/>
    </source>
</evidence>
<evidence type="ECO:0000256" key="5">
    <source>
        <dbReference type="ARBA" id="ARBA00022801"/>
    </source>
</evidence>
<name>A0A346XVI3_9ACTN</name>
<dbReference type="Proteomes" id="UP000264006">
    <property type="component" value="Chromosome"/>
</dbReference>
<dbReference type="PRINTS" id="PR00502">
    <property type="entry name" value="NUDIXFAMILY"/>
</dbReference>
<evidence type="ECO:0000256" key="3">
    <source>
        <dbReference type="ARBA" id="ARBA00005582"/>
    </source>
</evidence>
<reference evidence="10 11" key="1">
    <citation type="submission" date="2018-09" db="EMBL/GenBank/DDBJ databases">
        <title>Complete genome sequence of Euzebya sp. DY32-46 isolated from seawater of Pacific Ocean.</title>
        <authorList>
            <person name="Xu L."/>
            <person name="Wu Y.-H."/>
            <person name="Xu X.-W."/>
        </authorList>
    </citation>
    <scope>NUCLEOTIDE SEQUENCE [LARGE SCALE GENOMIC DNA]</scope>
    <source>
        <strain evidence="10 11">DY32-46</strain>
    </source>
</reference>
<comment type="similarity">
    <text evidence="3 8">Belongs to the Nudix hydrolase family.</text>
</comment>
<feature type="domain" description="Nudix hydrolase" evidence="9">
    <location>
        <begin position="30"/>
        <end position="158"/>
    </location>
</feature>
<evidence type="ECO:0000256" key="1">
    <source>
        <dbReference type="ARBA" id="ARBA00001936"/>
    </source>
</evidence>
<keyword evidence="5 8" id="KW-0378">Hydrolase</keyword>
<dbReference type="InterPro" id="IPR020476">
    <property type="entry name" value="Nudix_hydrolase"/>
</dbReference>
<dbReference type="PANTHER" id="PTHR12992">
    <property type="entry name" value="NUDIX HYDROLASE"/>
    <property type="match status" value="1"/>
</dbReference>
<dbReference type="KEGG" id="euz:DVS28_a1537"/>
<evidence type="ECO:0000256" key="2">
    <source>
        <dbReference type="ARBA" id="ARBA00001946"/>
    </source>
</evidence>
<dbReference type="Gene3D" id="3.90.79.10">
    <property type="entry name" value="Nucleoside Triphosphate Pyrophosphohydrolase"/>
    <property type="match status" value="1"/>
</dbReference>
<dbReference type="InterPro" id="IPR000086">
    <property type="entry name" value="NUDIX_hydrolase_dom"/>
</dbReference>
<accession>A0A346XVI3</accession>
<evidence type="ECO:0000256" key="6">
    <source>
        <dbReference type="ARBA" id="ARBA00022842"/>
    </source>
</evidence>
<comment type="cofactor">
    <cofactor evidence="2">
        <name>Mg(2+)</name>
        <dbReference type="ChEBI" id="CHEBI:18420"/>
    </cofactor>
</comment>
<gene>
    <name evidence="10" type="ORF">DVS28_a1537</name>
</gene>
<dbReference type="CDD" id="cd03426">
    <property type="entry name" value="NUDIX_CoAse_Nudt7"/>
    <property type="match status" value="1"/>
</dbReference>
<comment type="cofactor">
    <cofactor evidence="1">
        <name>Mn(2+)</name>
        <dbReference type="ChEBI" id="CHEBI:29035"/>
    </cofactor>
</comment>
<dbReference type="InterPro" id="IPR020084">
    <property type="entry name" value="NUDIX_hydrolase_CS"/>
</dbReference>
<dbReference type="Pfam" id="PF00293">
    <property type="entry name" value="NUDIX"/>
    <property type="match status" value="1"/>
</dbReference>
<dbReference type="GO" id="GO:0010945">
    <property type="term" value="F:coenzyme A diphosphatase activity"/>
    <property type="evidence" value="ECO:0007669"/>
    <property type="project" value="InterPro"/>
</dbReference>
<dbReference type="InterPro" id="IPR045121">
    <property type="entry name" value="CoAse"/>
</dbReference>
<dbReference type="RefSeq" id="WP_114590919.1">
    <property type="nucleotide sequence ID" value="NZ_CP031165.1"/>
</dbReference>
<evidence type="ECO:0000313" key="10">
    <source>
        <dbReference type="EMBL" id="AXV06230.1"/>
    </source>
</evidence>
<dbReference type="InterPro" id="IPR015797">
    <property type="entry name" value="NUDIX_hydrolase-like_dom_sf"/>
</dbReference>
<dbReference type="SUPFAM" id="SSF55811">
    <property type="entry name" value="Nudix"/>
    <property type="match status" value="1"/>
</dbReference>